<organism evidence="3 4">
    <name type="scientific">Rotaria magnacalcarata</name>
    <dbReference type="NCBI Taxonomy" id="392030"/>
    <lineage>
        <taxon>Eukaryota</taxon>
        <taxon>Metazoa</taxon>
        <taxon>Spiralia</taxon>
        <taxon>Gnathifera</taxon>
        <taxon>Rotifera</taxon>
        <taxon>Eurotatoria</taxon>
        <taxon>Bdelloidea</taxon>
        <taxon>Philodinida</taxon>
        <taxon>Philodinidae</taxon>
        <taxon>Rotaria</taxon>
    </lineage>
</organism>
<dbReference type="AlphaFoldDB" id="A0A819YR50"/>
<dbReference type="Gene3D" id="3.60.10.10">
    <property type="entry name" value="Endonuclease/exonuclease/phosphatase"/>
    <property type="match status" value="1"/>
</dbReference>
<dbReference type="Proteomes" id="UP000663842">
    <property type="component" value="Unassembled WGS sequence"/>
</dbReference>
<feature type="domain" description="Reverse transcriptase" evidence="2">
    <location>
        <begin position="617"/>
        <end position="842"/>
    </location>
</feature>
<keyword evidence="1" id="KW-0812">Transmembrane</keyword>
<name>A0A819YR50_9BILA</name>
<accession>A0A819YR50</accession>
<evidence type="ECO:0000313" key="4">
    <source>
        <dbReference type="Proteomes" id="UP000663842"/>
    </source>
</evidence>
<keyword evidence="1" id="KW-1133">Transmembrane helix</keyword>
<protein>
    <recommendedName>
        <fullName evidence="2">Reverse transcriptase domain-containing protein</fullName>
    </recommendedName>
</protein>
<dbReference type="PROSITE" id="PS50878">
    <property type="entry name" value="RT_POL"/>
    <property type="match status" value="1"/>
</dbReference>
<dbReference type="InterPro" id="IPR000477">
    <property type="entry name" value="RT_dom"/>
</dbReference>
<keyword evidence="1" id="KW-0472">Membrane</keyword>
<sequence>MGLGHFKKQCSQITNACRTCGDLVDDLKLHICSKIEKFIHCGLNHKSNSLKSHVIDLNKNVNVVYNNSHFPGLPVAQNSSSNHMLNKLDNLLAQMTEVNVHLSNLKVKYDKIDKIEQITLAKNDSDVLMKENLNLLTKQSMELKTEVIANNLMIFLALLRCKIVIAKEERTLDADFKVKLERYLIQMRKAKEAKASLSPFDFNLFCEILEEWETYPNLHSCFSSWQNFVHVSGKSKPKLLSYSILSFNVRGLDLRWQEVLFFISSFKFDILVLIETGENKHGGIVVLVREDIISSRIRCDLPNVCVVDIKGEEDFRLLDVYAPNSKSWSWDDLSLFLSKKCVIYGDFNVDIMQDGQIAESLLKWTDNHYLAPVIPSSATSLRSNRVIDYALVRGLNIDIRIYNGNTSSDHRPVISTIPFKAARQKLDKYHSALPIDLRSFLSYIRALSFRQIRTKCSILKKEVLFLKKIAKNELNRFFFSKLDYLLHIRNSSSPAAISFWHKTKRCLKPSSSSIHALINTSGEIIRENEQMCELAADYYESFFKSTNIMIPHPYTDSPPVMCDNMEEVIPEVTLDELMSTVHAKRKKKSLDAHGIANFMFNFLHSDHWSLLLKLYNYSFQNSILPSAWKDTRIILLAKKDHICPPSLTRLISLLDFFQKVGEKLSYTISENFRLQTRLLLFLENLRSLMSNSSPISTIFVDFRTAFDQLWFAGCIGKLRCLSIPPAYLNWIYAWLLDRKRFIEINETRSRWFNIDKGCPQGSALSPTLFITYNCDLEKRIKIFIDHLEYYLYLTDQPINTNKAQALFTARAIGHPKFDIHFNSGSKEKINWVPEYKYLGYLISSKLGWDKFLKLFGCTSPTLRKTLFLSFVLPIFTWVYPIFPFLSVKQQKYVRYNPEQSIQNNWFKWE</sequence>
<evidence type="ECO:0000313" key="3">
    <source>
        <dbReference type="EMBL" id="CAF4160928.1"/>
    </source>
</evidence>
<dbReference type="EMBL" id="CAJOBF010005016">
    <property type="protein sequence ID" value="CAF4160928.1"/>
    <property type="molecule type" value="Genomic_DNA"/>
</dbReference>
<proteinExistence type="predicted"/>
<dbReference type="PANTHER" id="PTHR19446">
    <property type="entry name" value="REVERSE TRANSCRIPTASES"/>
    <property type="match status" value="1"/>
</dbReference>
<dbReference type="SUPFAM" id="SSF56219">
    <property type="entry name" value="DNase I-like"/>
    <property type="match status" value="1"/>
</dbReference>
<evidence type="ECO:0000259" key="2">
    <source>
        <dbReference type="PROSITE" id="PS50878"/>
    </source>
</evidence>
<gene>
    <name evidence="3" type="ORF">UXM345_LOCUS25690</name>
</gene>
<feature type="transmembrane region" description="Helical" evidence="1">
    <location>
        <begin position="866"/>
        <end position="885"/>
    </location>
</feature>
<evidence type="ECO:0000256" key="1">
    <source>
        <dbReference type="SAM" id="Phobius"/>
    </source>
</evidence>
<reference evidence="3" key="1">
    <citation type="submission" date="2021-02" db="EMBL/GenBank/DDBJ databases">
        <authorList>
            <person name="Nowell W R."/>
        </authorList>
    </citation>
    <scope>NUCLEOTIDE SEQUENCE</scope>
</reference>
<comment type="caution">
    <text evidence="3">The sequence shown here is derived from an EMBL/GenBank/DDBJ whole genome shotgun (WGS) entry which is preliminary data.</text>
</comment>
<dbReference type="Pfam" id="PF00078">
    <property type="entry name" value="RVT_1"/>
    <property type="match status" value="1"/>
</dbReference>
<dbReference type="InterPro" id="IPR036691">
    <property type="entry name" value="Endo/exonu/phosph_ase_sf"/>
</dbReference>